<dbReference type="GO" id="GO:0016020">
    <property type="term" value="C:membrane"/>
    <property type="evidence" value="ECO:0007669"/>
    <property type="project" value="TreeGrafter"/>
</dbReference>
<evidence type="ECO:0000256" key="4">
    <source>
        <dbReference type="ARBA" id="ARBA00022483"/>
    </source>
</evidence>
<dbReference type="InterPro" id="IPR042045">
    <property type="entry name" value="EXOC6/Sec15_C_dom1"/>
</dbReference>
<dbReference type="CTD" id="8236315"/>
<dbReference type="EMBL" id="DS235335">
    <property type="protein sequence ID" value="EEB14861.1"/>
    <property type="molecule type" value="Genomic_DNA"/>
</dbReference>
<reference evidence="10" key="1">
    <citation type="submission" date="2007-04" db="EMBL/GenBank/DDBJ databases">
        <title>Annotation of Pediculus humanus corporis strain USDA.</title>
        <authorList>
            <person name="Kirkness E."/>
            <person name="Hannick L."/>
            <person name="Hass B."/>
            <person name="Bruggner R."/>
            <person name="Lawson D."/>
            <person name="Bidwell S."/>
            <person name="Joardar V."/>
            <person name="Caler E."/>
            <person name="Walenz B."/>
            <person name="Inman J."/>
            <person name="Schobel S."/>
            <person name="Galinsky K."/>
            <person name="Amedeo P."/>
            <person name="Strausberg R."/>
        </authorList>
    </citation>
    <scope>NUCLEOTIDE SEQUENCE</scope>
    <source>
        <strain evidence="10">USDA</strain>
    </source>
</reference>
<evidence type="ECO:0000313" key="12">
    <source>
        <dbReference type="Proteomes" id="UP000009046"/>
    </source>
</evidence>
<evidence type="ECO:0000256" key="1">
    <source>
        <dbReference type="ARBA" id="ARBA00002660"/>
    </source>
</evidence>
<comment type="function">
    <text evidence="1 6">Component of the exocyst complex involved in the docking of exocytic vesicles with fusion sites on the plasma membrane.</text>
</comment>
<keyword evidence="4 6" id="KW-0268">Exocytosis</keyword>
<sequence length="778" mass="90227">MDISFDKTQRLEHFLVDLEGVDEYWAPTFRSVYEGDDHEKFMENLEARIKSHDKDIERMCNYHYQGFIESIIKLFQLKTQVHKLNEELIDIDKQLQNSASRVIEKGMELVKARKTQKYIAAAIQNLTLCLPVLTTYIKLQKQMKEKRFYPALKTLDQLEQVHLPRIANYRFSIKIRESIPHLRDSIKDAAMGDLKDFLENIRKFSQKIGEVAMRHTLEQISDHSKTNNKEENINHRLAGPGKAYENAFDSEEDLSAQDLIDFSPVYRCLHIYTVSNAKDTFISYYRNQRQQQARLVLQPPTNMHENIIGYKNYIHSVVGFFVIEDHILNTAGTLVNRIYLDDVWNMGISKVVNALRTNSAYCTDAALMLKIKDLIMLFSTTLRNYGYSVNQLYDLLHEMRDHYNEVLMQRWVMIFREILDEETFSPIQISNQVEYDKIMESFPFQDDTANNLKFPRKLPFSQMVPNVYNQVKKYINACLKFSEDLHISQATNNDMVIKSTTLLLTRTFSGSLLSLFRKPGLGLLQVVQIIIDIGYLEKAAIFLDEFICTLTGCQREENIAVRKQAMFHVAKNDAEKQISLKLKEKIDEFLELENYNWSLVEPQGYASNFITDLIAFLQSIFSSFTNVPVHVAQESCKAACEHIAKSLMGFILSDNVKQLTMGALQQINLDTIQCEQFAASDPVPGLEEGVLLKYFAELRQLLDLLMAWDWSAYFHDYGQENSKYSHINPNTAIIILEKLTDNKNLFSVLKKSERDKKKLLDTVLKQLKQLAQTTQHSE</sequence>
<dbReference type="Proteomes" id="UP000009046">
    <property type="component" value="Unassembled WGS sequence"/>
</dbReference>
<dbReference type="AlphaFoldDB" id="E0VNA5"/>
<dbReference type="FunCoup" id="E0VNA5">
    <property type="interactions" value="1633"/>
</dbReference>
<keyword evidence="5 7" id="KW-0175">Coiled coil</keyword>
<reference evidence="10" key="2">
    <citation type="submission" date="2007-04" db="EMBL/GenBank/DDBJ databases">
        <title>The genome of the human body louse.</title>
        <authorList>
            <consortium name="The Human Body Louse Genome Consortium"/>
            <person name="Kirkness E."/>
            <person name="Walenz B."/>
            <person name="Hass B."/>
            <person name="Bruggner R."/>
            <person name="Strausberg R."/>
        </authorList>
    </citation>
    <scope>NUCLEOTIDE SEQUENCE</scope>
    <source>
        <strain evidence="10">USDA</strain>
    </source>
</reference>
<evidence type="ECO:0000313" key="10">
    <source>
        <dbReference type="EMBL" id="EEB14861.1"/>
    </source>
</evidence>
<feature type="domain" description="Exocyst complex subunit EXOC6/Sec15 C-terminal" evidence="8">
    <location>
        <begin position="391"/>
        <end position="738"/>
    </location>
</feature>
<dbReference type="OrthoDB" id="10267033at2759"/>
<evidence type="ECO:0000259" key="9">
    <source>
        <dbReference type="Pfam" id="PF20651"/>
    </source>
</evidence>
<dbReference type="Pfam" id="PF20651">
    <property type="entry name" value="EXOC6_Sec15_N"/>
    <property type="match status" value="1"/>
</dbReference>
<gene>
    <name evidence="11" type="primary">8236315</name>
    <name evidence="10" type="ORF">Phum_PHUM332580</name>
</gene>
<dbReference type="InterPro" id="IPR046361">
    <property type="entry name" value="EXOC6/Sec15_C"/>
</dbReference>
<dbReference type="InterPro" id="IPR007225">
    <property type="entry name" value="EXOC6/Sec15"/>
</dbReference>
<dbReference type="InterPro" id="IPR048359">
    <property type="entry name" value="EXOC6_Sec15_N"/>
</dbReference>
<keyword evidence="3 6" id="KW-0813">Transport</keyword>
<dbReference type="STRING" id="121224.E0VNA5"/>
<organism>
    <name type="scientific">Pediculus humanus subsp. corporis</name>
    <name type="common">Body louse</name>
    <dbReference type="NCBI Taxonomy" id="121224"/>
    <lineage>
        <taxon>Eukaryota</taxon>
        <taxon>Metazoa</taxon>
        <taxon>Ecdysozoa</taxon>
        <taxon>Arthropoda</taxon>
        <taxon>Hexapoda</taxon>
        <taxon>Insecta</taxon>
        <taxon>Pterygota</taxon>
        <taxon>Neoptera</taxon>
        <taxon>Paraneoptera</taxon>
        <taxon>Psocodea</taxon>
        <taxon>Troctomorpha</taxon>
        <taxon>Phthiraptera</taxon>
        <taxon>Anoplura</taxon>
        <taxon>Pediculidae</taxon>
        <taxon>Pediculus</taxon>
    </lineage>
</organism>
<reference evidence="11" key="3">
    <citation type="submission" date="2020-05" db="UniProtKB">
        <authorList>
            <consortium name="EnsemblMetazoa"/>
        </authorList>
    </citation>
    <scope>IDENTIFICATION</scope>
    <source>
        <strain evidence="11">USDA</strain>
    </source>
</reference>
<evidence type="ECO:0000256" key="6">
    <source>
        <dbReference type="PIRNR" id="PIRNR025007"/>
    </source>
</evidence>
<dbReference type="Gene3D" id="1.10.357.30">
    <property type="entry name" value="Exocyst complex subunit Sec15 C-terminal domain, N-terminal subdomain"/>
    <property type="match status" value="1"/>
</dbReference>
<evidence type="ECO:0000313" key="11">
    <source>
        <dbReference type="EnsemblMetazoa" id="PHUM332580-PA"/>
    </source>
</evidence>
<comment type="similarity">
    <text evidence="2 6">Belongs to the SEC15 family.</text>
</comment>
<evidence type="ECO:0000259" key="8">
    <source>
        <dbReference type="Pfam" id="PF04091"/>
    </source>
</evidence>
<dbReference type="PANTHER" id="PTHR12702">
    <property type="entry name" value="SEC15"/>
    <property type="match status" value="1"/>
</dbReference>
<dbReference type="GO" id="GO:0006886">
    <property type="term" value="P:intracellular protein transport"/>
    <property type="evidence" value="ECO:0007669"/>
    <property type="project" value="InterPro"/>
</dbReference>
<name>E0VNA5_PEDHC</name>
<evidence type="ECO:0000256" key="5">
    <source>
        <dbReference type="ARBA" id="ARBA00023054"/>
    </source>
</evidence>
<keyword evidence="12" id="KW-1185">Reference proteome</keyword>
<feature type="coiled-coil region" evidence="7">
    <location>
        <begin position="42"/>
        <end position="94"/>
    </location>
</feature>
<dbReference type="FunFam" id="1.20.58.670:FF:000002">
    <property type="entry name" value="Exocyst complex component"/>
    <property type="match status" value="1"/>
</dbReference>
<evidence type="ECO:0000256" key="3">
    <source>
        <dbReference type="ARBA" id="ARBA00022448"/>
    </source>
</evidence>
<evidence type="ECO:0000256" key="7">
    <source>
        <dbReference type="SAM" id="Coils"/>
    </source>
</evidence>
<dbReference type="VEuPathDB" id="VectorBase:PHUM332580"/>
<dbReference type="Gene3D" id="1.20.58.670">
    <property type="entry name" value="Dsl1p vesicle tethering complex, Tip20p subunit, domain D"/>
    <property type="match status" value="1"/>
</dbReference>
<dbReference type="RefSeq" id="XP_002427599.1">
    <property type="nucleotide sequence ID" value="XM_002427554.1"/>
</dbReference>
<dbReference type="InParanoid" id="E0VNA5"/>
<proteinExistence type="inferred from homology"/>
<evidence type="ECO:0000256" key="2">
    <source>
        <dbReference type="ARBA" id="ARBA00007944"/>
    </source>
</evidence>
<dbReference type="OMA" id="FPFHSEQ"/>
<dbReference type="GO" id="GO:0000145">
    <property type="term" value="C:exocyst"/>
    <property type="evidence" value="ECO:0007669"/>
    <property type="project" value="UniProtKB-UniRule"/>
</dbReference>
<dbReference type="InterPro" id="IPR042044">
    <property type="entry name" value="EXOC6PINT-1/Sec15/Tip20_C_dom2"/>
</dbReference>
<dbReference type="EMBL" id="AAZO01003865">
    <property type="status" value="NOT_ANNOTATED_CDS"/>
    <property type="molecule type" value="Genomic_DNA"/>
</dbReference>
<accession>E0VNA5</accession>
<dbReference type="HOGENOM" id="CLU_009437_0_0_1"/>
<dbReference type="PIRSF" id="PIRSF025007">
    <property type="entry name" value="Sec15"/>
    <property type="match status" value="1"/>
</dbReference>
<feature type="domain" description="Exocyst complex component EXOC6/Sec15 N-terminal" evidence="9">
    <location>
        <begin position="44"/>
        <end position="213"/>
    </location>
</feature>
<dbReference type="GO" id="GO:0006893">
    <property type="term" value="P:Golgi to plasma membrane transport"/>
    <property type="evidence" value="ECO:0007669"/>
    <property type="project" value="TreeGrafter"/>
</dbReference>
<dbReference type="GeneID" id="8236315"/>
<dbReference type="PANTHER" id="PTHR12702:SF0">
    <property type="entry name" value="EXOCYST COMPLEX COMPONENT 6"/>
    <property type="match status" value="1"/>
</dbReference>
<dbReference type="eggNOG" id="KOG2176">
    <property type="taxonomic scope" value="Eukaryota"/>
</dbReference>
<dbReference type="Pfam" id="PF04091">
    <property type="entry name" value="Sec15_C"/>
    <property type="match status" value="1"/>
</dbReference>
<dbReference type="GO" id="GO:0090522">
    <property type="term" value="P:vesicle tethering involved in exocytosis"/>
    <property type="evidence" value="ECO:0007669"/>
    <property type="project" value="UniProtKB-UniRule"/>
</dbReference>
<dbReference type="EnsemblMetazoa" id="PHUM332580-RA">
    <property type="protein sequence ID" value="PHUM332580-PA"/>
    <property type="gene ID" value="PHUM332580"/>
</dbReference>
<dbReference type="KEGG" id="phu:Phum_PHUM332580"/>
<protein>
    <recommendedName>
        <fullName evidence="6">Exocyst complex component</fullName>
    </recommendedName>
</protein>